<accession>A0A4V3UQ33</accession>
<comment type="caution">
    <text evidence="1">The sequence shown here is derived from an EMBL/GenBank/DDBJ whole genome shotgun (WGS) entry which is preliminary data.</text>
</comment>
<keyword evidence="2" id="KW-1185">Reference proteome</keyword>
<protein>
    <submittedName>
        <fullName evidence="1">Uncharacterized protein</fullName>
    </submittedName>
</protein>
<dbReference type="EMBL" id="SOSA01000072">
    <property type="protein sequence ID" value="THC97514.1"/>
    <property type="molecule type" value="Genomic_DNA"/>
</dbReference>
<gene>
    <name evidence="1" type="ORF">EYZ11_002994</name>
</gene>
<organism evidence="1 2">
    <name type="scientific">Aspergillus tanneri</name>
    <dbReference type="NCBI Taxonomy" id="1220188"/>
    <lineage>
        <taxon>Eukaryota</taxon>
        <taxon>Fungi</taxon>
        <taxon>Dikarya</taxon>
        <taxon>Ascomycota</taxon>
        <taxon>Pezizomycotina</taxon>
        <taxon>Eurotiomycetes</taxon>
        <taxon>Eurotiomycetidae</taxon>
        <taxon>Eurotiales</taxon>
        <taxon>Aspergillaceae</taxon>
        <taxon>Aspergillus</taxon>
        <taxon>Aspergillus subgen. Circumdati</taxon>
    </lineage>
</organism>
<evidence type="ECO:0000313" key="2">
    <source>
        <dbReference type="Proteomes" id="UP000308092"/>
    </source>
</evidence>
<dbReference type="VEuPathDB" id="FungiDB:EYZ11_002994"/>
<name>A0A4V3UQ33_9EURO</name>
<reference evidence="1 2" key="1">
    <citation type="submission" date="2019-03" db="EMBL/GenBank/DDBJ databases">
        <title>The genome sequence of a newly discovered highly antifungal drug resistant Aspergillus species, Aspergillus tanneri NIH 1004.</title>
        <authorList>
            <person name="Mounaud S."/>
            <person name="Singh I."/>
            <person name="Joardar V."/>
            <person name="Pakala S."/>
            <person name="Pakala S."/>
            <person name="Venepally P."/>
            <person name="Hoover J."/>
            <person name="Nierman W."/>
            <person name="Chung J."/>
            <person name="Losada L."/>
        </authorList>
    </citation>
    <scope>NUCLEOTIDE SEQUENCE [LARGE SCALE GENOMIC DNA]</scope>
    <source>
        <strain evidence="1 2">NIH1004</strain>
    </source>
</reference>
<dbReference type="AlphaFoldDB" id="A0A4V3UQ33"/>
<proteinExistence type="predicted"/>
<evidence type="ECO:0000313" key="1">
    <source>
        <dbReference type="EMBL" id="THC97514.1"/>
    </source>
</evidence>
<dbReference type="Proteomes" id="UP000308092">
    <property type="component" value="Unassembled WGS sequence"/>
</dbReference>
<sequence length="58" mass="6484">MYIHRVGLRDNFLPKLVSKVALTRRRVLDSELAELESPTAAVFSNGWVLGAFRGRGVL</sequence>